<keyword evidence="3" id="KW-0378">Hydrolase</keyword>
<dbReference type="Gene3D" id="3.90.70.10">
    <property type="entry name" value="Cysteine proteinases"/>
    <property type="match status" value="1"/>
</dbReference>
<evidence type="ECO:0000313" key="10">
    <source>
        <dbReference type="Proteomes" id="UP001174909"/>
    </source>
</evidence>
<reference evidence="9" key="1">
    <citation type="submission" date="2023-03" db="EMBL/GenBank/DDBJ databases">
        <authorList>
            <person name="Steffen K."/>
            <person name="Cardenas P."/>
        </authorList>
    </citation>
    <scope>NUCLEOTIDE SEQUENCE</scope>
</reference>
<evidence type="ECO:0000256" key="1">
    <source>
        <dbReference type="ARBA" id="ARBA00008455"/>
    </source>
</evidence>
<accession>A0AA35SM60</accession>
<dbReference type="SMART" id="SM00645">
    <property type="entry name" value="Pept_C1"/>
    <property type="match status" value="1"/>
</dbReference>
<dbReference type="GO" id="GO:0008234">
    <property type="term" value="F:cysteine-type peptidase activity"/>
    <property type="evidence" value="ECO:0007669"/>
    <property type="project" value="UniProtKB-KW"/>
</dbReference>
<comment type="similarity">
    <text evidence="1">Belongs to the peptidase C1 family.</text>
</comment>
<feature type="domain" description="Peptidase C1A papain C-terminal" evidence="7">
    <location>
        <begin position="115"/>
        <end position="330"/>
    </location>
</feature>
<dbReference type="InterPro" id="IPR000668">
    <property type="entry name" value="Peptidase_C1A_C"/>
</dbReference>
<keyword evidence="4" id="KW-0788">Thiol protease</keyword>
<dbReference type="InterPro" id="IPR038765">
    <property type="entry name" value="Papain-like_cys_pep_sf"/>
</dbReference>
<evidence type="ECO:0000256" key="2">
    <source>
        <dbReference type="ARBA" id="ARBA00022670"/>
    </source>
</evidence>
<feature type="domain" description="Cathepsin propeptide inhibitor" evidence="8">
    <location>
        <begin position="25"/>
        <end position="83"/>
    </location>
</feature>
<dbReference type="CDD" id="cd02248">
    <property type="entry name" value="Peptidase_C1A"/>
    <property type="match status" value="1"/>
</dbReference>
<evidence type="ECO:0000256" key="4">
    <source>
        <dbReference type="ARBA" id="ARBA00022807"/>
    </source>
</evidence>
<dbReference type="Pfam" id="PF08246">
    <property type="entry name" value="Inhibitor_I29"/>
    <property type="match status" value="1"/>
</dbReference>
<dbReference type="PRINTS" id="PR00705">
    <property type="entry name" value="PAPAIN"/>
</dbReference>
<organism evidence="9 10">
    <name type="scientific">Geodia barretti</name>
    <name type="common">Barrett's horny sponge</name>
    <dbReference type="NCBI Taxonomy" id="519541"/>
    <lineage>
        <taxon>Eukaryota</taxon>
        <taxon>Metazoa</taxon>
        <taxon>Porifera</taxon>
        <taxon>Demospongiae</taxon>
        <taxon>Heteroscleromorpha</taxon>
        <taxon>Tetractinellida</taxon>
        <taxon>Astrophorina</taxon>
        <taxon>Geodiidae</taxon>
        <taxon>Geodia</taxon>
    </lineage>
</organism>
<protein>
    <submittedName>
        <fullName evidence="9">Cathepsin K</fullName>
    </submittedName>
</protein>
<name>A0AA35SM60_GEOBA</name>
<evidence type="ECO:0000259" key="7">
    <source>
        <dbReference type="SMART" id="SM00645"/>
    </source>
</evidence>
<evidence type="ECO:0000256" key="3">
    <source>
        <dbReference type="ARBA" id="ARBA00022801"/>
    </source>
</evidence>
<dbReference type="AlphaFoldDB" id="A0AA35SM60"/>
<proteinExistence type="inferred from homology"/>
<evidence type="ECO:0000256" key="5">
    <source>
        <dbReference type="ARBA" id="ARBA00023157"/>
    </source>
</evidence>
<dbReference type="InterPro" id="IPR013201">
    <property type="entry name" value="Prot_inhib_I29"/>
</dbReference>
<dbReference type="SMART" id="SM00848">
    <property type="entry name" value="Inhibitor_I29"/>
    <property type="match status" value="1"/>
</dbReference>
<dbReference type="GO" id="GO:0006508">
    <property type="term" value="P:proteolysis"/>
    <property type="evidence" value="ECO:0007669"/>
    <property type="project" value="UniProtKB-KW"/>
</dbReference>
<feature type="chain" id="PRO_5041222002" evidence="6">
    <location>
        <begin position="17"/>
        <end position="343"/>
    </location>
</feature>
<dbReference type="FunFam" id="3.90.70.10:FF:000006">
    <property type="entry name" value="Cathepsin S"/>
    <property type="match status" value="1"/>
</dbReference>
<dbReference type="InterPro" id="IPR013128">
    <property type="entry name" value="Peptidase_C1A"/>
</dbReference>
<dbReference type="Proteomes" id="UP001174909">
    <property type="component" value="Unassembled WGS sequence"/>
</dbReference>
<dbReference type="Pfam" id="PF00112">
    <property type="entry name" value="Peptidase_C1"/>
    <property type="match status" value="1"/>
</dbReference>
<feature type="signal peptide" evidence="6">
    <location>
        <begin position="1"/>
        <end position="16"/>
    </location>
</feature>
<keyword evidence="5" id="KW-1015">Disulfide bond</keyword>
<evidence type="ECO:0000256" key="6">
    <source>
        <dbReference type="SAM" id="SignalP"/>
    </source>
</evidence>
<dbReference type="InterPro" id="IPR025660">
    <property type="entry name" value="Pept_his_AS"/>
</dbReference>
<dbReference type="InterPro" id="IPR025661">
    <property type="entry name" value="Pept_asp_AS"/>
</dbReference>
<keyword evidence="10" id="KW-1185">Reference proteome</keyword>
<dbReference type="PROSITE" id="PS00640">
    <property type="entry name" value="THIOL_PROTEASE_ASN"/>
    <property type="match status" value="1"/>
</dbReference>
<dbReference type="EMBL" id="CASHTH010002598">
    <property type="protein sequence ID" value="CAI8032368.1"/>
    <property type="molecule type" value="Genomic_DNA"/>
</dbReference>
<dbReference type="SUPFAM" id="SSF54001">
    <property type="entry name" value="Cysteine proteinases"/>
    <property type="match status" value="1"/>
</dbReference>
<sequence length="343" mass="38694">MGLLWVLSILLGLAASTSLENAEEWQMWKAQHGKWYLSWGEEMERHRVWLTNREFIENHNKKADVHGYSLALNHFGDLTDEQFAEKYLTYRRITRRQRRALVQYQPPSGLVRDSVPYEVDWRKVNAVTPVQDQGWCGSSYAFSTVGAIEGAWAIKRGSLRNLSAQNIVDCSVMYGNLGCLGGNMYTSYEYVYKNSGVDDASYYPYTGVESSCAFVKAGVAARINGTKIIQLGNEEDLQVAVAEEGPVSVAVDASSSTFRFYQKGIYDSSDCSRLKVNHAMLLVGYGNITYQDYWIVKNSWGESWGMDGYILMARNMYNQCGIATDASYPTLGQRSSWSSFPQI</sequence>
<keyword evidence="6" id="KW-0732">Signal</keyword>
<dbReference type="PROSITE" id="PS00639">
    <property type="entry name" value="THIOL_PROTEASE_HIS"/>
    <property type="match status" value="1"/>
</dbReference>
<dbReference type="InterPro" id="IPR039417">
    <property type="entry name" value="Peptidase_C1A_papain-like"/>
</dbReference>
<evidence type="ECO:0000259" key="8">
    <source>
        <dbReference type="SMART" id="SM00848"/>
    </source>
</evidence>
<gene>
    <name evidence="9" type="ORF">GBAR_LOCUS18301</name>
</gene>
<keyword evidence="2" id="KW-0645">Protease</keyword>
<evidence type="ECO:0000313" key="9">
    <source>
        <dbReference type="EMBL" id="CAI8032368.1"/>
    </source>
</evidence>
<comment type="caution">
    <text evidence="9">The sequence shown here is derived from an EMBL/GenBank/DDBJ whole genome shotgun (WGS) entry which is preliminary data.</text>
</comment>
<dbReference type="PANTHER" id="PTHR12411">
    <property type="entry name" value="CYSTEINE PROTEASE FAMILY C1-RELATED"/>
    <property type="match status" value="1"/>
</dbReference>